<dbReference type="GO" id="GO:0000981">
    <property type="term" value="F:DNA-binding transcription factor activity, RNA polymerase II-specific"/>
    <property type="evidence" value="ECO:0007669"/>
    <property type="project" value="TreeGrafter"/>
</dbReference>
<evidence type="ECO:0000313" key="8">
    <source>
        <dbReference type="Proteomes" id="UP000053369"/>
    </source>
</evidence>
<evidence type="ECO:0000256" key="2">
    <source>
        <dbReference type="ARBA" id="ARBA00022737"/>
    </source>
</evidence>
<sequence>SFAQSSTLITHHADTQPLRIHSNEQPYKCGECRKAFSHNNNLIRHQRIHSGEQPYKCGECGK</sequence>
<keyword evidence="1" id="KW-0479">Metal-binding</keyword>
<dbReference type="SUPFAM" id="SSF57667">
    <property type="entry name" value="beta-beta-alpha zinc fingers"/>
    <property type="match status" value="1"/>
</dbReference>
<protein>
    <submittedName>
        <fullName evidence="7">Zinc finger protein 397</fullName>
    </submittedName>
</protein>
<dbReference type="FunFam" id="3.30.160.60:FF:002090">
    <property type="entry name" value="Zinc finger protein 473"/>
    <property type="match status" value="1"/>
</dbReference>
<feature type="non-terminal residue" evidence="7">
    <location>
        <position position="62"/>
    </location>
</feature>
<dbReference type="InterPro" id="IPR013087">
    <property type="entry name" value="Znf_C2H2_type"/>
</dbReference>
<name>A0A091RKX2_9AVES</name>
<dbReference type="SMART" id="SM00355">
    <property type="entry name" value="ZnF_C2H2"/>
    <property type="match status" value="1"/>
</dbReference>
<feature type="domain" description="C2H2-type" evidence="6">
    <location>
        <begin position="27"/>
        <end position="54"/>
    </location>
</feature>
<keyword evidence="8" id="KW-1185">Reference proteome</keyword>
<keyword evidence="4" id="KW-0862">Zinc</keyword>
<dbReference type="PANTHER" id="PTHR23226">
    <property type="entry name" value="ZINC FINGER AND SCAN DOMAIN-CONTAINING"/>
    <property type="match status" value="1"/>
</dbReference>
<evidence type="ECO:0000256" key="4">
    <source>
        <dbReference type="ARBA" id="ARBA00022833"/>
    </source>
</evidence>
<dbReference type="GO" id="GO:0008270">
    <property type="term" value="F:zinc ion binding"/>
    <property type="evidence" value="ECO:0007669"/>
    <property type="project" value="UniProtKB-KW"/>
</dbReference>
<keyword evidence="2" id="KW-0677">Repeat</keyword>
<dbReference type="Proteomes" id="UP000053369">
    <property type="component" value="Unassembled WGS sequence"/>
</dbReference>
<reference evidence="7 8" key="1">
    <citation type="submission" date="2014-04" db="EMBL/GenBank/DDBJ databases">
        <title>Genome evolution of avian class.</title>
        <authorList>
            <person name="Zhang G."/>
            <person name="Li C."/>
        </authorList>
    </citation>
    <scope>NUCLEOTIDE SEQUENCE [LARGE SCALE GENOMIC DNA]</scope>
    <source>
        <strain evidence="7">BGI_N332</strain>
    </source>
</reference>
<keyword evidence="3 5" id="KW-0863">Zinc-finger</keyword>
<dbReference type="Pfam" id="PF00096">
    <property type="entry name" value="zf-C2H2"/>
    <property type="match status" value="1"/>
</dbReference>
<dbReference type="GO" id="GO:0000978">
    <property type="term" value="F:RNA polymerase II cis-regulatory region sequence-specific DNA binding"/>
    <property type="evidence" value="ECO:0007669"/>
    <property type="project" value="TreeGrafter"/>
</dbReference>
<dbReference type="InterPro" id="IPR036236">
    <property type="entry name" value="Znf_C2H2_sf"/>
</dbReference>
<evidence type="ECO:0000313" key="7">
    <source>
        <dbReference type="EMBL" id="KFQ39877.1"/>
    </source>
</evidence>
<accession>A0A091RKX2</accession>
<evidence type="ECO:0000256" key="5">
    <source>
        <dbReference type="PROSITE-ProRule" id="PRU00042"/>
    </source>
</evidence>
<dbReference type="EMBL" id="KK820430">
    <property type="protein sequence ID" value="KFQ39877.1"/>
    <property type="molecule type" value="Genomic_DNA"/>
</dbReference>
<dbReference type="Gene3D" id="3.30.160.60">
    <property type="entry name" value="Classic Zinc Finger"/>
    <property type="match status" value="2"/>
</dbReference>
<proteinExistence type="predicted"/>
<dbReference type="PANTHER" id="PTHR23226:SF85">
    <property type="entry name" value="ZINC FINGER PROTEIN 397"/>
    <property type="match status" value="1"/>
</dbReference>
<dbReference type="PROSITE" id="PS50157">
    <property type="entry name" value="ZINC_FINGER_C2H2_2"/>
    <property type="match status" value="1"/>
</dbReference>
<dbReference type="PROSITE" id="PS00028">
    <property type="entry name" value="ZINC_FINGER_C2H2_1"/>
    <property type="match status" value="1"/>
</dbReference>
<evidence type="ECO:0000259" key="6">
    <source>
        <dbReference type="PROSITE" id="PS50157"/>
    </source>
</evidence>
<dbReference type="AlphaFoldDB" id="A0A091RKX2"/>
<gene>
    <name evidence="7" type="ORF">N332_00753</name>
</gene>
<feature type="non-terminal residue" evidence="7">
    <location>
        <position position="1"/>
    </location>
</feature>
<evidence type="ECO:0000256" key="3">
    <source>
        <dbReference type="ARBA" id="ARBA00022771"/>
    </source>
</evidence>
<organism evidence="7 8">
    <name type="scientific">Mesitornis unicolor</name>
    <name type="common">brown roatelo</name>
    <dbReference type="NCBI Taxonomy" id="54374"/>
    <lineage>
        <taxon>Eukaryota</taxon>
        <taxon>Metazoa</taxon>
        <taxon>Chordata</taxon>
        <taxon>Craniata</taxon>
        <taxon>Vertebrata</taxon>
        <taxon>Euteleostomi</taxon>
        <taxon>Archelosauria</taxon>
        <taxon>Archosauria</taxon>
        <taxon>Dinosauria</taxon>
        <taxon>Saurischia</taxon>
        <taxon>Theropoda</taxon>
        <taxon>Coelurosauria</taxon>
        <taxon>Aves</taxon>
        <taxon>Neognathae</taxon>
        <taxon>Neoaves</taxon>
        <taxon>Columbimorphae</taxon>
        <taxon>Mesitornithiformes</taxon>
        <taxon>Mesitornithidae</taxon>
        <taxon>Mesitornis</taxon>
    </lineage>
</organism>
<evidence type="ECO:0000256" key="1">
    <source>
        <dbReference type="ARBA" id="ARBA00022723"/>
    </source>
</evidence>